<dbReference type="AlphaFoldDB" id="A0A9P6HJ71"/>
<evidence type="ECO:0000256" key="4">
    <source>
        <dbReference type="ARBA" id="ARBA00023002"/>
    </source>
</evidence>
<comment type="caution">
    <text evidence="7">The sequence shown here is derived from an EMBL/GenBank/DDBJ whole genome shotgun (WGS) entry which is preliminary data.</text>
</comment>
<keyword evidence="3" id="KW-0274">FAD</keyword>
<dbReference type="InterPro" id="IPR002938">
    <property type="entry name" value="FAD-bd"/>
</dbReference>
<dbReference type="OrthoDB" id="417877at2759"/>
<organism evidence="7 8">
    <name type="scientific">Thelephora terrestris</name>
    <dbReference type="NCBI Taxonomy" id="56493"/>
    <lineage>
        <taxon>Eukaryota</taxon>
        <taxon>Fungi</taxon>
        <taxon>Dikarya</taxon>
        <taxon>Basidiomycota</taxon>
        <taxon>Agaricomycotina</taxon>
        <taxon>Agaricomycetes</taxon>
        <taxon>Thelephorales</taxon>
        <taxon>Thelephoraceae</taxon>
        <taxon>Thelephora</taxon>
    </lineage>
</organism>
<sequence length="451" mass="50419">MDSLQPSFFSSSAFKQLRVAIVGGGIGGLSAAVALRRAGHVVEIFERRTSDVEVSSFLACAANGSKWLREWEVDISMMKPFIAQKYVIRDWETGHILKQFELDDYEATWGSMHYIFHRKDLHKGLLHAATSEEGKGTPCKFFINYSCESVDYEAGVITFTNGRTVTADLIVGADGIRSVVRDQIGITPNARPAAQTCYRGYVRAEEIKHLGLASRKYESVVQVWGGTPGKNGRSNYYKTVMSPCSGGDVVAIYCFMPAELTNHHREEFKFEEVPVEEVLQGNYSDLDPDCASLIKHCVDRMPWRLYVHQPYEYWHKGKACILGDAAHPMPIMWEKPHQAQGACQAIEDAAALGIIFSNKYNFTNSVEAGVSFYEKIRKYRATRVQQASIRGGENTDERIGFARLPPHDMALAVTMGKLTANEINFYNMQNHIAAEVGSRLSLGTKHVPSRL</sequence>
<dbReference type="Proteomes" id="UP000736335">
    <property type="component" value="Unassembled WGS sequence"/>
</dbReference>
<comment type="similarity">
    <text evidence="1">Belongs to the paxM FAD-dependent monooxygenase family.</text>
</comment>
<name>A0A9P6HJ71_9AGAM</name>
<feature type="domain" description="FAD-binding" evidence="6">
    <location>
        <begin position="18"/>
        <end position="387"/>
    </location>
</feature>
<dbReference type="PANTHER" id="PTHR13789:SF172">
    <property type="entry name" value="HYDROXYLASE, PUTATIVE (AFU_ORTHOLOGUE AFUA_1G12410)-RELATED"/>
    <property type="match status" value="1"/>
</dbReference>
<dbReference type="PANTHER" id="PTHR13789">
    <property type="entry name" value="MONOOXYGENASE"/>
    <property type="match status" value="1"/>
</dbReference>
<evidence type="ECO:0000256" key="1">
    <source>
        <dbReference type="ARBA" id="ARBA00007992"/>
    </source>
</evidence>
<evidence type="ECO:0000256" key="2">
    <source>
        <dbReference type="ARBA" id="ARBA00022630"/>
    </source>
</evidence>
<dbReference type="Gene3D" id="3.50.50.60">
    <property type="entry name" value="FAD/NAD(P)-binding domain"/>
    <property type="match status" value="1"/>
</dbReference>
<evidence type="ECO:0000259" key="6">
    <source>
        <dbReference type="Pfam" id="PF01494"/>
    </source>
</evidence>
<dbReference type="Pfam" id="PF01494">
    <property type="entry name" value="FAD_binding_3"/>
    <property type="match status" value="1"/>
</dbReference>
<keyword evidence="8" id="KW-1185">Reference proteome</keyword>
<accession>A0A9P6HJ71</accession>
<reference evidence="7" key="1">
    <citation type="journal article" date="2020" name="Nat. Commun.">
        <title>Large-scale genome sequencing of mycorrhizal fungi provides insights into the early evolution of symbiotic traits.</title>
        <authorList>
            <person name="Miyauchi S."/>
            <person name="Kiss E."/>
            <person name="Kuo A."/>
            <person name="Drula E."/>
            <person name="Kohler A."/>
            <person name="Sanchez-Garcia M."/>
            <person name="Morin E."/>
            <person name="Andreopoulos B."/>
            <person name="Barry K.W."/>
            <person name="Bonito G."/>
            <person name="Buee M."/>
            <person name="Carver A."/>
            <person name="Chen C."/>
            <person name="Cichocki N."/>
            <person name="Clum A."/>
            <person name="Culley D."/>
            <person name="Crous P.W."/>
            <person name="Fauchery L."/>
            <person name="Girlanda M."/>
            <person name="Hayes R.D."/>
            <person name="Keri Z."/>
            <person name="LaButti K."/>
            <person name="Lipzen A."/>
            <person name="Lombard V."/>
            <person name="Magnuson J."/>
            <person name="Maillard F."/>
            <person name="Murat C."/>
            <person name="Nolan M."/>
            <person name="Ohm R.A."/>
            <person name="Pangilinan J."/>
            <person name="Pereira M.F."/>
            <person name="Perotto S."/>
            <person name="Peter M."/>
            <person name="Pfister S."/>
            <person name="Riley R."/>
            <person name="Sitrit Y."/>
            <person name="Stielow J.B."/>
            <person name="Szollosi G."/>
            <person name="Zifcakova L."/>
            <person name="Stursova M."/>
            <person name="Spatafora J.W."/>
            <person name="Tedersoo L."/>
            <person name="Vaario L.M."/>
            <person name="Yamada A."/>
            <person name="Yan M."/>
            <person name="Wang P."/>
            <person name="Xu J."/>
            <person name="Bruns T."/>
            <person name="Baldrian P."/>
            <person name="Vilgalys R."/>
            <person name="Dunand C."/>
            <person name="Henrissat B."/>
            <person name="Grigoriev I.V."/>
            <person name="Hibbett D."/>
            <person name="Nagy L.G."/>
            <person name="Martin F.M."/>
        </authorList>
    </citation>
    <scope>NUCLEOTIDE SEQUENCE</scope>
    <source>
        <strain evidence="7">UH-Tt-Lm1</strain>
    </source>
</reference>
<dbReference type="EMBL" id="WIUZ02000004">
    <property type="protein sequence ID" value="KAF9788258.1"/>
    <property type="molecule type" value="Genomic_DNA"/>
</dbReference>
<evidence type="ECO:0000313" key="7">
    <source>
        <dbReference type="EMBL" id="KAF9788258.1"/>
    </source>
</evidence>
<reference evidence="7" key="2">
    <citation type="submission" date="2020-11" db="EMBL/GenBank/DDBJ databases">
        <authorList>
            <consortium name="DOE Joint Genome Institute"/>
            <person name="Kuo A."/>
            <person name="Miyauchi S."/>
            <person name="Kiss E."/>
            <person name="Drula E."/>
            <person name="Kohler A."/>
            <person name="Sanchez-Garcia M."/>
            <person name="Andreopoulos B."/>
            <person name="Barry K.W."/>
            <person name="Bonito G."/>
            <person name="Buee M."/>
            <person name="Carver A."/>
            <person name="Chen C."/>
            <person name="Cichocki N."/>
            <person name="Clum A."/>
            <person name="Culley D."/>
            <person name="Crous P.W."/>
            <person name="Fauchery L."/>
            <person name="Girlanda M."/>
            <person name="Hayes R."/>
            <person name="Keri Z."/>
            <person name="Labutti K."/>
            <person name="Lipzen A."/>
            <person name="Lombard V."/>
            <person name="Magnuson J."/>
            <person name="Maillard F."/>
            <person name="Morin E."/>
            <person name="Murat C."/>
            <person name="Nolan M."/>
            <person name="Ohm R."/>
            <person name="Pangilinan J."/>
            <person name="Pereira M."/>
            <person name="Perotto S."/>
            <person name="Peter M."/>
            <person name="Riley R."/>
            <person name="Sitrit Y."/>
            <person name="Stielow B."/>
            <person name="Szollosi G."/>
            <person name="Zifcakova L."/>
            <person name="Stursova M."/>
            <person name="Spatafora J.W."/>
            <person name="Tedersoo L."/>
            <person name="Vaario L.-M."/>
            <person name="Yamada A."/>
            <person name="Yan M."/>
            <person name="Wang P."/>
            <person name="Xu J."/>
            <person name="Bruns T."/>
            <person name="Baldrian P."/>
            <person name="Vilgalys R."/>
            <person name="Henrissat B."/>
            <person name="Grigoriev I.V."/>
            <person name="Hibbett D."/>
            <person name="Nagy L.G."/>
            <person name="Martin F.M."/>
        </authorList>
    </citation>
    <scope>NUCLEOTIDE SEQUENCE</scope>
    <source>
        <strain evidence="7">UH-Tt-Lm1</strain>
    </source>
</reference>
<evidence type="ECO:0000313" key="8">
    <source>
        <dbReference type="Proteomes" id="UP000736335"/>
    </source>
</evidence>
<keyword evidence="2" id="KW-0285">Flavoprotein</keyword>
<dbReference type="SUPFAM" id="SSF51905">
    <property type="entry name" value="FAD/NAD(P)-binding domain"/>
    <property type="match status" value="1"/>
</dbReference>
<dbReference type="InterPro" id="IPR050493">
    <property type="entry name" value="FAD-dep_Monooxygenase_BioMet"/>
</dbReference>
<keyword evidence="5" id="KW-0503">Monooxygenase</keyword>
<evidence type="ECO:0000256" key="5">
    <source>
        <dbReference type="ARBA" id="ARBA00023033"/>
    </source>
</evidence>
<protein>
    <submittedName>
        <fullName evidence="7">Salicylate hydroxylase</fullName>
    </submittedName>
</protein>
<dbReference type="PRINTS" id="PR00420">
    <property type="entry name" value="RNGMNOXGNASE"/>
</dbReference>
<evidence type="ECO:0000256" key="3">
    <source>
        <dbReference type="ARBA" id="ARBA00022827"/>
    </source>
</evidence>
<proteinExistence type="inferred from homology"/>
<keyword evidence="4" id="KW-0560">Oxidoreductase</keyword>
<gene>
    <name evidence="7" type="ORF">BJ322DRAFT_1106270</name>
</gene>
<dbReference type="InterPro" id="IPR036188">
    <property type="entry name" value="FAD/NAD-bd_sf"/>
</dbReference>
<dbReference type="GO" id="GO:0004497">
    <property type="term" value="F:monooxygenase activity"/>
    <property type="evidence" value="ECO:0007669"/>
    <property type="project" value="UniProtKB-KW"/>
</dbReference>
<dbReference type="GO" id="GO:0071949">
    <property type="term" value="F:FAD binding"/>
    <property type="evidence" value="ECO:0007669"/>
    <property type="project" value="InterPro"/>
</dbReference>